<protein>
    <submittedName>
        <fullName evidence="3">Chaperone regulator</fullName>
    </submittedName>
</protein>
<keyword evidence="4" id="KW-1185">Reference proteome</keyword>
<feature type="compositionally biased region" description="Basic and acidic residues" evidence="1">
    <location>
        <begin position="443"/>
        <end position="456"/>
    </location>
</feature>
<evidence type="ECO:0000256" key="1">
    <source>
        <dbReference type="SAM" id="MobiDB-lite"/>
    </source>
</evidence>
<dbReference type="InterPro" id="IPR036869">
    <property type="entry name" value="J_dom_sf"/>
</dbReference>
<dbReference type="Pfam" id="PF00226">
    <property type="entry name" value="DnaJ"/>
    <property type="match status" value="1"/>
</dbReference>
<dbReference type="EMBL" id="KQ087187">
    <property type="protein sequence ID" value="KLT44356.1"/>
    <property type="molecule type" value="Genomic_DNA"/>
</dbReference>
<dbReference type="OrthoDB" id="552049at2759"/>
<dbReference type="PROSITE" id="PS50076">
    <property type="entry name" value="DNAJ_2"/>
    <property type="match status" value="1"/>
</dbReference>
<dbReference type="SUPFAM" id="SSF46565">
    <property type="entry name" value="Chaperone J-domain"/>
    <property type="match status" value="1"/>
</dbReference>
<dbReference type="Proteomes" id="UP000053611">
    <property type="component" value="Unassembled WGS sequence"/>
</dbReference>
<dbReference type="InterPro" id="IPR018253">
    <property type="entry name" value="DnaJ_domain_CS"/>
</dbReference>
<dbReference type="STRING" id="879819.A0A0J0XTE7"/>
<dbReference type="SMART" id="SM00271">
    <property type="entry name" value="DnaJ"/>
    <property type="match status" value="1"/>
</dbReference>
<sequence>MSTIVDARPRGNYVPVDCPECASPQEYQVPPTYIGGLRVRCSACKALFAHDAARRSANASPNPPPKPSTKRRGIGTDANPIDMAYYDVLGLEATATTEQIKKAYRRLAIKLHPDKNRDDPDAEEKFKQISVAYQVLSDPKTRKQYNEFGQKNGGGGAEEAQIDPEEVFGQMFGGTRFEDLIGTISIGKDMKNVFQQQHEEEEDDVVMVNGKPQLSPQAQARRAERERQQNEEKARERAERVEKLSANLVRKLSIFTEAAKGPDDPQVGPSFKEICRLEAEDLKEESYGVDLLHSIGQTYKTRSAQYLASAQFAPLGWFHGAKNTFNAVSEAVSTVRSALELKSVFEKLQAAEQSGVSPEELRKLEEQAAEQGVRTLWKGAKMEVESVIRETCDKVLGDPNVSREKRELRAAALGLMGDAFLSVRAGESGPSDEFVRIETAASKQRDAARAGEKPEVPPRPYTARQPRGGARAQHPPPVPERP</sequence>
<dbReference type="Gene3D" id="1.10.287.110">
    <property type="entry name" value="DnaJ domain"/>
    <property type="match status" value="1"/>
</dbReference>
<dbReference type="RefSeq" id="XP_018280847.1">
    <property type="nucleotide sequence ID" value="XM_018422416.1"/>
</dbReference>
<reference evidence="3 4" key="1">
    <citation type="submission" date="2015-03" db="EMBL/GenBank/DDBJ databases">
        <title>Genomics and transcriptomics of the oil-accumulating basidiomycete yeast T. oleaginosus allow insights into substrate utilization and the diverse evolutionary trajectories of mating systems in fungi.</title>
        <authorList>
            <consortium name="DOE Joint Genome Institute"/>
            <person name="Kourist R."/>
            <person name="Kracht O."/>
            <person name="Bracharz F."/>
            <person name="Lipzen A."/>
            <person name="Nolan M."/>
            <person name="Ohm R."/>
            <person name="Grigoriev I."/>
            <person name="Sun S."/>
            <person name="Heitman J."/>
            <person name="Bruck T."/>
            <person name="Nowrousian M."/>
        </authorList>
    </citation>
    <scope>NUCLEOTIDE SEQUENCE [LARGE SCALE GENOMIC DNA]</scope>
    <source>
        <strain evidence="3 4">IBC0246</strain>
    </source>
</reference>
<feature type="region of interest" description="Disordered" evidence="1">
    <location>
        <begin position="441"/>
        <end position="482"/>
    </location>
</feature>
<dbReference type="CDD" id="cd06257">
    <property type="entry name" value="DnaJ"/>
    <property type="match status" value="1"/>
</dbReference>
<feature type="compositionally biased region" description="Basic and acidic residues" evidence="1">
    <location>
        <begin position="221"/>
        <end position="238"/>
    </location>
</feature>
<name>A0A0J0XTE7_9TREE</name>
<dbReference type="GeneID" id="28983019"/>
<evidence type="ECO:0000259" key="2">
    <source>
        <dbReference type="PROSITE" id="PS50076"/>
    </source>
</evidence>
<gene>
    <name evidence="3" type="ORF">CC85DRAFT_283600</name>
</gene>
<feature type="domain" description="J" evidence="2">
    <location>
        <begin position="84"/>
        <end position="149"/>
    </location>
</feature>
<dbReference type="InterPro" id="IPR026894">
    <property type="entry name" value="DnaJ_X"/>
</dbReference>
<dbReference type="PRINTS" id="PR00625">
    <property type="entry name" value="JDOMAIN"/>
</dbReference>
<dbReference type="PROSITE" id="PS00636">
    <property type="entry name" value="DNAJ_1"/>
    <property type="match status" value="1"/>
</dbReference>
<organism evidence="3 4">
    <name type="scientific">Cutaneotrichosporon oleaginosum</name>
    <dbReference type="NCBI Taxonomy" id="879819"/>
    <lineage>
        <taxon>Eukaryota</taxon>
        <taxon>Fungi</taxon>
        <taxon>Dikarya</taxon>
        <taxon>Basidiomycota</taxon>
        <taxon>Agaricomycotina</taxon>
        <taxon>Tremellomycetes</taxon>
        <taxon>Trichosporonales</taxon>
        <taxon>Trichosporonaceae</taxon>
        <taxon>Cutaneotrichosporon</taxon>
    </lineage>
</organism>
<feature type="region of interest" description="Disordered" evidence="1">
    <location>
        <begin position="214"/>
        <end position="238"/>
    </location>
</feature>
<dbReference type="PANTHER" id="PTHR44924">
    <property type="entry name" value="DNAJ SUBFAMILY A MEMBER 2"/>
    <property type="match status" value="1"/>
</dbReference>
<dbReference type="PANTHER" id="PTHR44924:SF1">
    <property type="entry name" value="DNAJ SUBFAMILY A MEMBER 2"/>
    <property type="match status" value="1"/>
</dbReference>
<dbReference type="InterPro" id="IPR001623">
    <property type="entry name" value="DnaJ_domain"/>
</dbReference>
<proteinExistence type="predicted"/>
<dbReference type="Pfam" id="PF14308">
    <property type="entry name" value="DnaJ-X"/>
    <property type="match status" value="1"/>
</dbReference>
<feature type="region of interest" description="Disordered" evidence="1">
    <location>
        <begin position="52"/>
        <end position="77"/>
    </location>
</feature>
<evidence type="ECO:0000313" key="4">
    <source>
        <dbReference type="Proteomes" id="UP000053611"/>
    </source>
</evidence>
<dbReference type="AlphaFoldDB" id="A0A0J0XTE7"/>
<accession>A0A0J0XTE7</accession>
<evidence type="ECO:0000313" key="3">
    <source>
        <dbReference type="EMBL" id="KLT44356.1"/>
    </source>
</evidence>